<evidence type="ECO:0000313" key="1">
    <source>
        <dbReference type="EMBL" id="KAJ8678880.1"/>
    </source>
</evidence>
<keyword evidence="2" id="KW-1185">Reference proteome</keyword>
<dbReference type="EMBL" id="CM056742">
    <property type="protein sequence ID" value="KAJ8678880.1"/>
    <property type="molecule type" value="Genomic_DNA"/>
</dbReference>
<gene>
    <name evidence="1" type="ORF">QAD02_014667</name>
</gene>
<reference evidence="1" key="1">
    <citation type="submission" date="2023-04" db="EMBL/GenBank/DDBJ databases">
        <title>A chromosome-level genome assembly of the parasitoid wasp Eretmocerus hayati.</title>
        <authorList>
            <person name="Zhong Y."/>
            <person name="Liu S."/>
            <person name="Liu Y."/>
        </authorList>
    </citation>
    <scope>NUCLEOTIDE SEQUENCE</scope>
    <source>
        <strain evidence="1">ZJU_SS_LIU_2023</strain>
    </source>
</reference>
<comment type="caution">
    <text evidence="1">The sequence shown here is derived from an EMBL/GenBank/DDBJ whole genome shotgun (WGS) entry which is preliminary data.</text>
</comment>
<sequence length="411" mass="46446">MRRAVLLLTIFSVACAEVPVWSNQETPLVTEFFWKYFDYDWKSAEQKKTYTKNGWYDPRAMYSIDVDRSPVDGRTFITIPRAPGVPASLHTVSAKYGESGPLLAPYPNWSWYESPDACKGITSVYRVAIDVCHRLWVLDTGRIGENRTCPAQLLAFDLYTDQLQVKVQIPDNLAVGKIGFGLLITPVVQIGSTCSNTTVYMAETVGGGLLVWDGSQMKRIEADIFRPEIKEGKFTIAGETFSLFDGIFGMALTPHEYQSGSRYLFFRPVASRSIYAVSTNDLKVDHNDTLRAIEGINYLPSQATVMAFSSQGTLFYGLTTEISIGCWNMRKQFTQKNFKIALTDTERLQFVSGIKVIRDPYSFVGLEEYLLITSNRLQLTMLGKQNLEEVNFRIMRVSVREIIENTECDSN</sequence>
<dbReference type="Proteomes" id="UP001239111">
    <property type="component" value="Chromosome 2"/>
</dbReference>
<name>A0ACC2P5M9_9HYME</name>
<organism evidence="1 2">
    <name type="scientific">Eretmocerus hayati</name>
    <dbReference type="NCBI Taxonomy" id="131215"/>
    <lineage>
        <taxon>Eukaryota</taxon>
        <taxon>Metazoa</taxon>
        <taxon>Ecdysozoa</taxon>
        <taxon>Arthropoda</taxon>
        <taxon>Hexapoda</taxon>
        <taxon>Insecta</taxon>
        <taxon>Pterygota</taxon>
        <taxon>Neoptera</taxon>
        <taxon>Endopterygota</taxon>
        <taxon>Hymenoptera</taxon>
        <taxon>Apocrita</taxon>
        <taxon>Proctotrupomorpha</taxon>
        <taxon>Chalcidoidea</taxon>
        <taxon>Aphelinidae</taxon>
        <taxon>Aphelininae</taxon>
        <taxon>Eretmocerus</taxon>
    </lineage>
</organism>
<protein>
    <submittedName>
        <fullName evidence="1">Uncharacterized protein</fullName>
    </submittedName>
</protein>
<proteinExistence type="predicted"/>
<evidence type="ECO:0000313" key="2">
    <source>
        <dbReference type="Proteomes" id="UP001239111"/>
    </source>
</evidence>
<accession>A0ACC2P5M9</accession>